<comment type="domain">
    <text evidence="11">The N-terminal domain is essential for RNAP assembly and basal transcription, whereas the C-terminal domain is involved in interaction with transcriptional regulators and with upstream promoter elements.</text>
</comment>
<sequence>MLDLSQIEIRIEKETPDFGRFVIEPLDQGYGHTIGNSLRRILLTSLPGAAITQVKIAGVRHQFTSLSGMSEDIVEFILNLKKIRLNITSDKPVKLALDVKGPKEVKAKDISKAAGVEIVNGDLALANLADSKSKLAATLIAETGTGYSLSEERKTGEIGVMPIDANFSPITQANYTVEPTRVGRLTSYDKLTLEITTDATLKPSEALKKAAKILVDHFLIIHEPQIAAKKPKTQAPASIQLTEDLLNTSLEELDLPIRLTNSLKAGKIETIGDFLAKDKKDLMKMKNLGPKSIGLVEEKLKERGISVK</sequence>
<comment type="catalytic activity">
    <reaction evidence="10 11">
        <text>RNA(n) + a ribonucleoside 5'-triphosphate = RNA(n+1) + diphosphate</text>
        <dbReference type="Rhea" id="RHEA:21248"/>
        <dbReference type="Rhea" id="RHEA-COMP:14527"/>
        <dbReference type="Rhea" id="RHEA-COMP:17342"/>
        <dbReference type="ChEBI" id="CHEBI:33019"/>
        <dbReference type="ChEBI" id="CHEBI:61557"/>
        <dbReference type="ChEBI" id="CHEBI:140395"/>
        <dbReference type="EC" id="2.7.7.6"/>
    </reaction>
</comment>
<feature type="region of interest" description="Alpha N-terminal domain (alpha-NTD)" evidence="11">
    <location>
        <begin position="1"/>
        <end position="242"/>
    </location>
</feature>
<evidence type="ECO:0000256" key="3">
    <source>
        <dbReference type="ARBA" id="ARBA00015972"/>
    </source>
</evidence>
<dbReference type="InterPro" id="IPR011260">
    <property type="entry name" value="RNAP_asu_C"/>
</dbReference>
<keyword evidence="7 11" id="KW-0804">Transcription</keyword>
<dbReference type="CDD" id="cd06928">
    <property type="entry name" value="RNAP_alpha_NTD"/>
    <property type="match status" value="1"/>
</dbReference>
<feature type="region of interest" description="Alpha C-terminal domain (alpha-CTD)" evidence="11">
    <location>
        <begin position="245"/>
        <end position="308"/>
    </location>
</feature>
<comment type="similarity">
    <text evidence="1 11">Belongs to the RNA polymerase alpha chain family.</text>
</comment>
<dbReference type="InterPro" id="IPR011773">
    <property type="entry name" value="DNA-dir_RpoA"/>
</dbReference>
<evidence type="ECO:0000256" key="8">
    <source>
        <dbReference type="ARBA" id="ARBA00032524"/>
    </source>
</evidence>
<dbReference type="InterPro" id="IPR011262">
    <property type="entry name" value="DNA-dir_RNA_pol_insert"/>
</dbReference>
<dbReference type="Pfam" id="PF01000">
    <property type="entry name" value="RNA_pol_A_bac"/>
    <property type="match status" value="1"/>
</dbReference>
<gene>
    <name evidence="11" type="primary">rpoA</name>
    <name evidence="13" type="ORF">A3B51_01670</name>
</gene>
<evidence type="ECO:0000256" key="4">
    <source>
        <dbReference type="ARBA" id="ARBA00022478"/>
    </source>
</evidence>
<comment type="function">
    <text evidence="11">DNA-dependent RNA polymerase catalyzes the transcription of DNA into RNA using the four ribonucleoside triphosphates as substrates.</text>
</comment>
<evidence type="ECO:0000313" key="14">
    <source>
        <dbReference type="Proteomes" id="UP000176780"/>
    </source>
</evidence>
<keyword evidence="6 11" id="KW-0548">Nucleotidyltransferase</keyword>
<dbReference type="Gene3D" id="2.170.120.12">
    <property type="entry name" value="DNA-directed RNA polymerase, insert domain"/>
    <property type="match status" value="1"/>
</dbReference>
<dbReference type="Pfam" id="PF01193">
    <property type="entry name" value="RNA_pol_L"/>
    <property type="match status" value="1"/>
</dbReference>
<dbReference type="InterPro" id="IPR011263">
    <property type="entry name" value="DNA-dir_RNA_pol_RpoA/D/Rpb3"/>
</dbReference>
<dbReference type="Proteomes" id="UP000176780">
    <property type="component" value="Unassembled WGS sequence"/>
</dbReference>
<dbReference type="EMBL" id="MFBQ01000012">
    <property type="protein sequence ID" value="OGE05075.1"/>
    <property type="molecule type" value="Genomic_DNA"/>
</dbReference>
<organism evidence="13 14">
    <name type="scientific">Candidatus Curtissbacteria bacterium RIFCSPLOWO2_01_FULL_41_18</name>
    <dbReference type="NCBI Taxonomy" id="1797727"/>
    <lineage>
        <taxon>Bacteria</taxon>
        <taxon>Candidatus Curtissiibacteriota</taxon>
    </lineage>
</organism>
<keyword evidence="4 11" id="KW-0240">DNA-directed RNA polymerase</keyword>
<dbReference type="NCBIfam" id="TIGR02027">
    <property type="entry name" value="rpoA"/>
    <property type="match status" value="1"/>
</dbReference>
<evidence type="ECO:0000256" key="10">
    <source>
        <dbReference type="ARBA" id="ARBA00048552"/>
    </source>
</evidence>
<dbReference type="GO" id="GO:0003677">
    <property type="term" value="F:DNA binding"/>
    <property type="evidence" value="ECO:0007669"/>
    <property type="project" value="UniProtKB-UniRule"/>
</dbReference>
<dbReference type="SUPFAM" id="SSF56553">
    <property type="entry name" value="Insert subdomain of RNA polymerase alpha subunit"/>
    <property type="match status" value="1"/>
</dbReference>
<dbReference type="EC" id="2.7.7.6" evidence="2 11"/>
<dbReference type="HAMAP" id="MF_00059">
    <property type="entry name" value="RNApol_bact_RpoA"/>
    <property type="match status" value="1"/>
</dbReference>
<reference evidence="13 14" key="1">
    <citation type="journal article" date="2016" name="Nat. Commun.">
        <title>Thousands of microbial genomes shed light on interconnected biogeochemical processes in an aquifer system.</title>
        <authorList>
            <person name="Anantharaman K."/>
            <person name="Brown C.T."/>
            <person name="Hug L.A."/>
            <person name="Sharon I."/>
            <person name="Castelle C.J."/>
            <person name="Probst A.J."/>
            <person name="Thomas B.C."/>
            <person name="Singh A."/>
            <person name="Wilkins M.J."/>
            <person name="Karaoz U."/>
            <person name="Brodie E.L."/>
            <person name="Williams K.H."/>
            <person name="Hubbard S.S."/>
            <person name="Banfield J.F."/>
        </authorList>
    </citation>
    <scope>NUCLEOTIDE SEQUENCE [LARGE SCALE GENOMIC DNA]</scope>
</reference>
<evidence type="ECO:0000256" key="2">
    <source>
        <dbReference type="ARBA" id="ARBA00012418"/>
    </source>
</evidence>
<dbReference type="InterPro" id="IPR036603">
    <property type="entry name" value="RBP11-like"/>
</dbReference>
<evidence type="ECO:0000259" key="12">
    <source>
        <dbReference type="SMART" id="SM00662"/>
    </source>
</evidence>
<dbReference type="GO" id="GO:0000428">
    <property type="term" value="C:DNA-directed RNA polymerase complex"/>
    <property type="evidence" value="ECO:0007669"/>
    <property type="project" value="UniProtKB-KW"/>
</dbReference>
<evidence type="ECO:0000256" key="1">
    <source>
        <dbReference type="ARBA" id="ARBA00007123"/>
    </source>
</evidence>
<dbReference type="Gene3D" id="1.10.150.20">
    <property type="entry name" value="5' to 3' exonuclease, C-terminal subdomain"/>
    <property type="match status" value="1"/>
</dbReference>
<keyword evidence="5 11" id="KW-0808">Transferase</keyword>
<dbReference type="Pfam" id="PF03118">
    <property type="entry name" value="RNA_pol_A_CTD"/>
    <property type="match status" value="1"/>
</dbReference>
<evidence type="ECO:0000256" key="6">
    <source>
        <dbReference type="ARBA" id="ARBA00022695"/>
    </source>
</evidence>
<evidence type="ECO:0000256" key="9">
    <source>
        <dbReference type="ARBA" id="ARBA00033070"/>
    </source>
</evidence>
<comment type="caution">
    <text evidence="13">The sequence shown here is derived from an EMBL/GenBank/DDBJ whole genome shotgun (WGS) entry which is preliminary data.</text>
</comment>
<dbReference type="GO" id="GO:0006351">
    <property type="term" value="P:DNA-templated transcription"/>
    <property type="evidence" value="ECO:0007669"/>
    <property type="project" value="UniProtKB-UniRule"/>
</dbReference>
<evidence type="ECO:0000313" key="13">
    <source>
        <dbReference type="EMBL" id="OGE05075.1"/>
    </source>
</evidence>
<dbReference type="Gene3D" id="3.30.1360.10">
    <property type="entry name" value="RNA polymerase, RBP11-like subunit"/>
    <property type="match status" value="1"/>
</dbReference>
<dbReference type="STRING" id="1797727.A3B51_01670"/>
<protein>
    <recommendedName>
        <fullName evidence="3 11">DNA-directed RNA polymerase subunit alpha</fullName>
        <shortName evidence="11">RNAP subunit alpha</shortName>
        <ecNumber evidence="2 11">2.7.7.6</ecNumber>
    </recommendedName>
    <alternativeName>
        <fullName evidence="9 11">RNA polymerase subunit alpha</fullName>
    </alternativeName>
    <alternativeName>
        <fullName evidence="8 11">Transcriptase subunit alpha</fullName>
    </alternativeName>
</protein>
<proteinExistence type="inferred from homology"/>
<dbReference type="AlphaFoldDB" id="A0A1F5HM33"/>
<comment type="subunit">
    <text evidence="11">Homodimer. The RNAP catalytic core consists of 2 alpha, 1 beta, 1 beta' and 1 omega subunit. When a sigma factor is associated with the core the holoenzyme is formed, which can initiate transcription.</text>
</comment>
<evidence type="ECO:0000256" key="5">
    <source>
        <dbReference type="ARBA" id="ARBA00022679"/>
    </source>
</evidence>
<dbReference type="GO" id="GO:0046983">
    <property type="term" value="F:protein dimerization activity"/>
    <property type="evidence" value="ECO:0007669"/>
    <property type="project" value="InterPro"/>
</dbReference>
<dbReference type="NCBIfam" id="NF003519">
    <property type="entry name" value="PRK05182.2-5"/>
    <property type="match status" value="1"/>
</dbReference>
<dbReference type="InterPro" id="IPR036643">
    <property type="entry name" value="RNApol_insert_sf"/>
</dbReference>
<dbReference type="SUPFAM" id="SSF47789">
    <property type="entry name" value="C-terminal domain of RNA polymerase alpha subunit"/>
    <property type="match status" value="1"/>
</dbReference>
<dbReference type="GO" id="GO:0005737">
    <property type="term" value="C:cytoplasm"/>
    <property type="evidence" value="ECO:0007669"/>
    <property type="project" value="UniProtKB-ARBA"/>
</dbReference>
<dbReference type="FunFam" id="2.170.120.12:FF:000001">
    <property type="entry name" value="DNA-directed RNA polymerase subunit alpha"/>
    <property type="match status" value="1"/>
</dbReference>
<evidence type="ECO:0000256" key="7">
    <source>
        <dbReference type="ARBA" id="ARBA00023163"/>
    </source>
</evidence>
<evidence type="ECO:0000256" key="11">
    <source>
        <dbReference type="HAMAP-Rule" id="MF_00059"/>
    </source>
</evidence>
<accession>A0A1F5HM33</accession>
<feature type="domain" description="DNA-directed RNA polymerase RpoA/D/Rpb3-type" evidence="12">
    <location>
        <begin position="18"/>
        <end position="224"/>
    </location>
</feature>
<dbReference type="SUPFAM" id="SSF55257">
    <property type="entry name" value="RBP11-like subunits of RNA polymerase"/>
    <property type="match status" value="1"/>
</dbReference>
<name>A0A1F5HM33_9BACT</name>
<dbReference type="GO" id="GO:0003899">
    <property type="term" value="F:DNA-directed RNA polymerase activity"/>
    <property type="evidence" value="ECO:0007669"/>
    <property type="project" value="UniProtKB-UniRule"/>
</dbReference>
<dbReference type="SMART" id="SM00662">
    <property type="entry name" value="RPOLD"/>
    <property type="match status" value="1"/>
</dbReference>